<feature type="domain" description="Peptidase M15A C-terminal" evidence="2">
    <location>
        <begin position="58"/>
        <end position="109"/>
    </location>
</feature>
<evidence type="ECO:0000313" key="3">
    <source>
        <dbReference type="EMBL" id="NNG59793.1"/>
    </source>
</evidence>
<dbReference type="SUPFAM" id="SSF55166">
    <property type="entry name" value="Hedgehog/DD-peptidase"/>
    <property type="match status" value="1"/>
</dbReference>
<feature type="compositionally biased region" description="Low complexity" evidence="1">
    <location>
        <begin position="32"/>
        <end position="43"/>
    </location>
</feature>
<accession>A0A7Y2KTJ1</accession>
<organism evidence="3 4">
    <name type="scientific">Sphingomonas paucimobilis</name>
    <name type="common">Pseudomonas paucimobilis</name>
    <dbReference type="NCBI Taxonomy" id="13689"/>
    <lineage>
        <taxon>Bacteria</taxon>
        <taxon>Pseudomonadati</taxon>
        <taxon>Pseudomonadota</taxon>
        <taxon>Alphaproteobacteria</taxon>
        <taxon>Sphingomonadales</taxon>
        <taxon>Sphingomonadaceae</taxon>
        <taxon>Sphingomonas</taxon>
    </lineage>
</organism>
<name>A0A7Y2KTJ1_SPHPI</name>
<evidence type="ECO:0000256" key="1">
    <source>
        <dbReference type="SAM" id="MobiDB-lite"/>
    </source>
</evidence>
<dbReference type="InterPro" id="IPR013230">
    <property type="entry name" value="Peptidase_M15A_C"/>
</dbReference>
<feature type="region of interest" description="Disordered" evidence="1">
    <location>
        <begin position="1"/>
        <end position="43"/>
    </location>
</feature>
<dbReference type="AlphaFoldDB" id="A0A7Y2KTJ1"/>
<protein>
    <recommendedName>
        <fullName evidence="2">Peptidase M15A C-terminal domain-containing protein</fullName>
    </recommendedName>
</protein>
<gene>
    <name evidence="3" type="ORF">HKX06_20845</name>
</gene>
<dbReference type="EMBL" id="JABEOU010000064">
    <property type="protein sequence ID" value="NNG59793.1"/>
    <property type="molecule type" value="Genomic_DNA"/>
</dbReference>
<feature type="compositionally biased region" description="Basic residues" evidence="1">
    <location>
        <begin position="1"/>
        <end position="16"/>
    </location>
</feature>
<evidence type="ECO:0000313" key="4">
    <source>
        <dbReference type="Proteomes" id="UP000550136"/>
    </source>
</evidence>
<dbReference type="InterPro" id="IPR009045">
    <property type="entry name" value="Zn_M74/Hedgehog-like"/>
</dbReference>
<evidence type="ECO:0000259" key="2">
    <source>
        <dbReference type="Pfam" id="PF08291"/>
    </source>
</evidence>
<reference evidence="3 4" key="1">
    <citation type="submission" date="2020-05" db="EMBL/GenBank/DDBJ databases">
        <title>Draft Genome Sequences of Sphingomonas sp. Isolated from the International Space Station.</title>
        <authorList>
            <person name="Bijlani S."/>
            <person name="Singh N.K."/>
            <person name="Mason C.E."/>
            <person name="Wang C.C."/>
            <person name="Venkateswaran K."/>
        </authorList>
    </citation>
    <scope>NUCLEOTIDE SEQUENCE [LARGE SCALE GENOMIC DNA]</scope>
    <source>
        <strain evidence="3 4">FKI-L5-BR-P1</strain>
    </source>
</reference>
<comment type="caution">
    <text evidence="3">The sequence shown here is derived from an EMBL/GenBank/DDBJ whole genome shotgun (WGS) entry which is preliminary data.</text>
</comment>
<dbReference type="Pfam" id="PF08291">
    <property type="entry name" value="Peptidase_M15_3"/>
    <property type="match status" value="1"/>
</dbReference>
<sequence length="152" mass="16540">MTRRATRRRPSTRARHSAAVWAGNRPRPVRPPARSATATASTAATPTIGTAGFRWEVHRLAAVRTFVDPRRAPGTMTSGRRTVEGNRLVGGVPNSAHLRGDAADYVGTTVADLRRFYGPGAKILDEGNHIHVEQRGYGRTPYFGRRGTIGAR</sequence>
<dbReference type="Proteomes" id="UP000550136">
    <property type="component" value="Unassembled WGS sequence"/>
</dbReference>
<dbReference type="Gene3D" id="3.30.1380.10">
    <property type="match status" value="1"/>
</dbReference>
<proteinExistence type="predicted"/>